<gene>
    <name evidence="4" type="primary">SHP1</name>
    <name evidence="4" type="ORF">AWJ20_831</name>
</gene>
<feature type="compositionally biased region" description="Acidic residues" evidence="1">
    <location>
        <begin position="86"/>
        <end position="100"/>
    </location>
</feature>
<dbReference type="Gene3D" id="3.30.420.210">
    <property type="entry name" value="SEP domain"/>
    <property type="match status" value="1"/>
</dbReference>
<name>A0A167D7G4_9ASCO</name>
<dbReference type="KEGG" id="slb:AWJ20_831"/>
<feature type="region of interest" description="Disordered" evidence="1">
    <location>
        <begin position="45"/>
        <end position="145"/>
    </location>
</feature>
<feature type="region of interest" description="Disordered" evidence="1">
    <location>
        <begin position="221"/>
        <end position="282"/>
    </location>
</feature>
<evidence type="ECO:0000313" key="4">
    <source>
        <dbReference type="EMBL" id="ANB12574.1"/>
    </source>
</evidence>
<dbReference type="Gene3D" id="1.10.8.10">
    <property type="entry name" value="DNA helicase RuvA subunit, C-terminal domain"/>
    <property type="match status" value="1"/>
</dbReference>
<dbReference type="Gene3D" id="3.10.20.90">
    <property type="entry name" value="Phosphatidylinositol 3-kinase Catalytic Subunit, Chain A, domain 1"/>
    <property type="match status" value="1"/>
</dbReference>
<dbReference type="GO" id="GO:0043161">
    <property type="term" value="P:proteasome-mediated ubiquitin-dependent protein catabolic process"/>
    <property type="evidence" value="ECO:0007669"/>
    <property type="project" value="TreeGrafter"/>
</dbReference>
<dbReference type="FunFam" id="3.30.420.210:FF:000002">
    <property type="entry name" value="UBX domain-containing protein 1"/>
    <property type="match status" value="1"/>
</dbReference>
<dbReference type="EMBL" id="CP014501">
    <property type="protein sequence ID" value="ANB12574.1"/>
    <property type="molecule type" value="Genomic_DNA"/>
</dbReference>
<feature type="domain" description="UBX" evidence="2">
    <location>
        <begin position="277"/>
        <end position="354"/>
    </location>
</feature>
<dbReference type="PROSITE" id="PS50033">
    <property type="entry name" value="UBX"/>
    <property type="match status" value="1"/>
</dbReference>
<dbReference type="GeneID" id="30037907"/>
<protein>
    <submittedName>
        <fullName evidence="4">Protein phosphatase regulator SHP1</fullName>
    </submittedName>
</protein>
<dbReference type="GO" id="GO:0061025">
    <property type="term" value="P:membrane fusion"/>
    <property type="evidence" value="ECO:0007669"/>
    <property type="project" value="TreeGrafter"/>
</dbReference>
<proteinExistence type="predicted"/>
<dbReference type="GO" id="GO:0043130">
    <property type="term" value="F:ubiquitin binding"/>
    <property type="evidence" value="ECO:0007669"/>
    <property type="project" value="TreeGrafter"/>
</dbReference>
<evidence type="ECO:0000259" key="3">
    <source>
        <dbReference type="PROSITE" id="PS51399"/>
    </source>
</evidence>
<keyword evidence="5" id="KW-1185">Reference proteome</keyword>
<dbReference type="SUPFAM" id="SSF54236">
    <property type="entry name" value="Ubiquitin-like"/>
    <property type="match status" value="1"/>
</dbReference>
<accession>A0A167D7G4</accession>
<organism evidence="4 5">
    <name type="scientific">Sugiyamaella lignohabitans</name>
    <dbReference type="NCBI Taxonomy" id="796027"/>
    <lineage>
        <taxon>Eukaryota</taxon>
        <taxon>Fungi</taxon>
        <taxon>Dikarya</taxon>
        <taxon>Ascomycota</taxon>
        <taxon>Saccharomycotina</taxon>
        <taxon>Dipodascomycetes</taxon>
        <taxon>Dipodascales</taxon>
        <taxon>Trichomonascaceae</taxon>
        <taxon>Sugiyamaella</taxon>
    </lineage>
</organism>
<dbReference type="InterPro" id="IPR012989">
    <property type="entry name" value="SEP_domain"/>
</dbReference>
<dbReference type="Pfam" id="PF00789">
    <property type="entry name" value="UBX"/>
    <property type="match status" value="1"/>
</dbReference>
<dbReference type="GO" id="GO:0005634">
    <property type="term" value="C:nucleus"/>
    <property type="evidence" value="ECO:0007669"/>
    <property type="project" value="TreeGrafter"/>
</dbReference>
<dbReference type="Proteomes" id="UP000189580">
    <property type="component" value="Chromosome a"/>
</dbReference>
<feature type="compositionally biased region" description="Basic residues" evidence="1">
    <location>
        <begin position="112"/>
        <end position="121"/>
    </location>
</feature>
<dbReference type="InterPro" id="IPR001012">
    <property type="entry name" value="UBX_dom"/>
</dbReference>
<dbReference type="AlphaFoldDB" id="A0A167D7G4"/>
<sequence>MSEPVQEPDQNQLVAEFVNVTQCSPDEAQELLELSHWNLECRGGEKSGLAVQNPDGAGSSSGRLISNIFRQAQRNQAGGAPKAGDDYSDEDDEFEEDYDDIPGGGSFSGFNRGRKSGKKSNKFTGTGFTLGSDEVPSRTVEDPSSLLKNSRPQRVVRQLTFWKNGFSVEDGPLYRYDDPQNVAHLEAINSGKAPLSLLNVENGQGVDVRIVRKMDENYAPPKKLGGFHGQGNRLGSPVPGDISLSNSASSSTANLSSSSSVSALGTASGTAPASGLGASGDAPVQIRLGDGRALRARFESTGSVQQLYDYVQSAQSSTEARNFVLQTTFPNKELLDREISLKEAGAVGAVVIQKWV</sequence>
<evidence type="ECO:0000256" key="1">
    <source>
        <dbReference type="SAM" id="MobiDB-lite"/>
    </source>
</evidence>
<dbReference type="CDD" id="cd01770">
    <property type="entry name" value="UBX_UBXN2"/>
    <property type="match status" value="1"/>
</dbReference>
<dbReference type="SMART" id="SM00553">
    <property type="entry name" value="SEP"/>
    <property type="match status" value="1"/>
</dbReference>
<feature type="domain" description="SEP" evidence="3">
    <location>
        <begin position="154"/>
        <end position="219"/>
    </location>
</feature>
<dbReference type="RefSeq" id="XP_018735051.1">
    <property type="nucleotide sequence ID" value="XM_018882799.1"/>
</dbReference>
<feature type="compositionally biased region" description="Low complexity" evidence="1">
    <location>
        <begin position="243"/>
        <end position="271"/>
    </location>
</feature>
<dbReference type="InterPro" id="IPR036241">
    <property type="entry name" value="NSFL1C_SEP_dom_sf"/>
</dbReference>
<dbReference type="PANTHER" id="PTHR23333:SF20">
    <property type="entry name" value="NSFL1 COFACTOR P47"/>
    <property type="match status" value="1"/>
</dbReference>
<dbReference type="GO" id="GO:0031468">
    <property type="term" value="P:nuclear membrane reassembly"/>
    <property type="evidence" value="ECO:0007669"/>
    <property type="project" value="TreeGrafter"/>
</dbReference>
<dbReference type="Pfam" id="PF14555">
    <property type="entry name" value="UBA_4"/>
    <property type="match status" value="1"/>
</dbReference>
<dbReference type="InterPro" id="IPR009060">
    <property type="entry name" value="UBA-like_sf"/>
</dbReference>
<dbReference type="Pfam" id="PF08059">
    <property type="entry name" value="SEP"/>
    <property type="match status" value="1"/>
</dbReference>
<dbReference type="SUPFAM" id="SSF102848">
    <property type="entry name" value="NSFL1 (p97 ATPase) cofactor p47, SEP domain"/>
    <property type="match status" value="1"/>
</dbReference>
<dbReference type="GO" id="GO:0007030">
    <property type="term" value="P:Golgi organization"/>
    <property type="evidence" value="ECO:0007669"/>
    <property type="project" value="TreeGrafter"/>
</dbReference>
<dbReference type="GO" id="GO:0005829">
    <property type="term" value="C:cytosol"/>
    <property type="evidence" value="ECO:0007669"/>
    <property type="project" value="TreeGrafter"/>
</dbReference>
<evidence type="ECO:0000313" key="5">
    <source>
        <dbReference type="Proteomes" id="UP000189580"/>
    </source>
</evidence>
<dbReference type="PROSITE" id="PS51399">
    <property type="entry name" value="SEP"/>
    <property type="match status" value="1"/>
</dbReference>
<dbReference type="GO" id="GO:0000045">
    <property type="term" value="P:autophagosome assembly"/>
    <property type="evidence" value="ECO:0007669"/>
    <property type="project" value="TreeGrafter"/>
</dbReference>
<reference evidence="4 5" key="1">
    <citation type="submission" date="2016-02" db="EMBL/GenBank/DDBJ databases">
        <title>Complete genome sequence and transcriptome regulation of the pentose utilising yeast Sugiyamaella lignohabitans.</title>
        <authorList>
            <person name="Bellasio M."/>
            <person name="Peymann A."/>
            <person name="Valli M."/>
            <person name="Sipitzky M."/>
            <person name="Graf A."/>
            <person name="Sauer M."/>
            <person name="Marx H."/>
            <person name="Mattanovich D."/>
        </authorList>
    </citation>
    <scope>NUCLEOTIDE SEQUENCE [LARGE SCALE GENOMIC DNA]</scope>
    <source>
        <strain evidence="4 5">CBS 10342</strain>
    </source>
</reference>
<feature type="compositionally biased region" description="Polar residues" evidence="1">
    <location>
        <begin position="58"/>
        <end position="76"/>
    </location>
</feature>
<dbReference type="SUPFAM" id="SSF46934">
    <property type="entry name" value="UBA-like"/>
    <property type="match status" value="1"/>
</dbReference>
<evidence type="ECO:0000259" key="2">
    <source>
        <dbReference type="PROSITE" id="PS50033"/>
    </source>
</evidence>
<dbReference type="OrthoDB" id="25887at2759"/>
<dbReference type="InterPro" id="IPR029071">
    <property type="entry name" value="Ubiquitin-like_domsf"/>
</dbReference>
<dbReference type="SMART" id="SM00166">
    <property type="entry name" value="UBX"/>
    <property type="match status" value="1"/>
</dbReference>
<dbReference type="PANTHER" id="PTHR23333">
    <property type="entry name" value="UBX DOMAIN CONTAINING PROTEIN"/>
    <property type="match status" value="1"/>
</dbReference>